<evidence type="ECO:0000313" key="3">
    <source>
        <dbReference type="Proteomes" id="UP000828390"/>
    </source>
</evidence>
<comment type="caution">
    <text evidence="2">The sequence shown here is derived from an EMBL/GenBank/DDBJ whole genome shotgun (WGS) entry which is preliminary data.</text>
</comment>
<accession>A0A9D4NFG7</accession>
<feature type="region of interest" description="Disordered" evidence="1">
    <location>
        <begin position="29"/>
        <end position="48"/>
    </location>
</feature>
<evidence type="ECO:0000256" key="1">
    <source>
        <dbReference type="SAM" id="MobiDB-lite"/>
    </source>
</evidence>
<reference evidence="2" key="1">
    <citation type="journal article" date="2019" name="bioRxiv">
        <title>The Genome of the Zebra Mussel, Dreissena polymorpha: A Resource for Invasive Species Research.</title>
        <authorList>
            <person name="McCartney M.A."/>
            <person name="Auch B."/>
            <person name="Kono T."/>
            <person name="Mallez S."/>
            <person name="Zhang Y."/>
            <person name="Obille A."/>
            <person name="Becker A."/>
            <person name="Abrahante J.E."/>
            <person name="Garbe J."/>
            <person name="Badalamenti J.P."/>
            <person name="Herman A."/>
            <person name="Mangelson H."/>
            <person name="Liachko I."/>
            <person name="Sullivan S."/>
            <person name="Sone E.D."/>
            <person name="Koren S."/>
            <person name="Silverstein K.A.T."/>
            <person name="Beckman K.B."/>
            <person name="Gohl D.M."/>
        </authorList>
    </citation>
    <scope>NUCLEOTIDE SEQUENCE</scope>
    <source>
        <strain evidence="2">Duluth1</strain>
        <tissue evidence="2">Whole animal</tissue>
    </source>
</reference>
<reference evidence="2" key="2">
    <citation type="submission" date="2020-11" db="EMBL/GenBank/DDBJ databases">
        <authorList>
            <person name="McCartney M.A."/>
            <person name="Auch B."/>
            <person name="Kono T."/>
            <person name="Mallez S."/>
            <person name="Becker A."/>
            <person name="Gohl D.M."/>
            <person name="Silverstein K.A.T."/>
            <person name="Koren S."/>
            <person name="Bechman K.B."/>
            <person name="Herman A."/>
            <person name="Abrahante J.E."/>
            <person name="Garbe J."/>
        </authorList>
    </citation>
    <scope>NUCLEOTIDE SEQUENCE</scope>
    <source>
        <strain evidence="2">Duluth1</strain>
        <tissue evidence="2">Whole animal</tissue>
    </source>
</reference>
<protein>
    <submittedName>
        <fullName evidence="2">Uncharacterized protein</fullName>
    </submittedName>
</protein>
<dbReference type="AlphaFoldDB" id="A0A9D4NFG7"/>
<gene>
    <name evidence="2" type="ORF">DPMN_016341</name>
</gene>
<name>A0A9D4NFG7_DREPO</name>
<organism evidence="2 3">
    <name type="scientific">Dreissena polymorpha</name>
    <name type="common">Zebra mussel</name>
    <name type="synonym">Mytilus polymorpha</name>
    <dbReference type="NCBI Taxonomy" id="45954"/>
    <lineage>
        <taxon>Eukaryota</taxon>
        <taxon>Metazoa</taxon>
        <taxon>Spiralia</taxon>
        <taxon>Lophotrochozoa</taxon>
        <taxon>Mollusca</taxon>
        <taxon>Bivalvia</taxon>
        <taxon>Autobranchia</taxon>
        <taxon>Heteroconchia</taxon>
        <taxon>Euheterodonta</taxon>
        <taxon>Imparidentia</taxon>
        <taxon>Neoheterodontei</taxon>
        <taxon>Myida</taxon>
        <taxon>Dreissenoidea</taxon>
        <taxon>Dreissenidae</taxon>
        <taxon>Dreissena</taxon>
    </lineage>
</organism>
<dbReference type="Proteomes" id="UP000828390">
    <property type="component" value="Unassembled WGS sequence"/>
</dbReference>
<sequence>MLLQDLYMSVDDGMTWKLVQSGVDKAVWGVPPDPEDDTPQKNPDTNTTMYFTYAQSSDDILSKHCEFVIPRHRRKDIDVGIVRPSVRLSVRLSVRPEPFLGSALADFI</sequence>
<evidence type="ECO:0000313" key="2">
    <source>
        <dbReference type="EMBL" id="KAH3892227.1"/>
    </source>
</evidence>
<proteinExistence type="predicted"/>
<keyword evidence="3" id="KW-1185">Reference proteome</keyword>
<dbReference type="EMBL" id="JAIWYP010000001">
    <property type="protein sequence ID" value="KAH3892227.1"/>
    <property type="molecule type" value="Genomic_DNA"/>
</dbReference>